<dbReference type="AlphaFoldDB" id="W2KL82"/>
<sequence>MAPSAHVFVFDMGEGTTRFFMNRADPSTFEEAFTLELRKDNAKPRARSCALAMASEKDGHLLLVASRDLSTLGNVHEFGSRQL</sequence>
<dbReference type="EMBL" id="KI681522">
    <property type="protein sequence ID" value="ETL85807.1"/>
    <property type="molecule type" value="Genomic_DNA"/>
</dbReference>
<proteinExistence type="predicted"/>
<protein>
    <submittedName>
        <fullName evidence="1">Uncharacterized protein</fullName>
    </submittedName>
</protein>
<dbReference type="OrthoDB" id="134625at2759"/>
<organism evidence="1">
    <name type="scientific">Phytophthora nicotianae</name>
    <name type="common">Potato buckeye rot agent</name>
    <name type="synonym">Phytophthora parasitica</name>
    <dbReference type="NCBI Taxonomy" id="4792"/>
    <lineage>
        <taxon>Eukaryota</taxon>
        <taxon>Sar</taxon>
        <taxon>Stramenopiles</taxon>
        <taxon>Oomycota</taxon>
        <taxon>Peronosporomycetes</taxon>
        <taxon>Peronosporales</taxon>
        <taxon>Peronosporaceae</taxon>
        <taxon>Phytophthora</taxon>
    </lineage>
</organism>
<reference evidence="1" key="1">
    <citation type="submission" date="2013-11" db="EMBL/GenBank/DDBJ databases">
        <title>The Genome Sequence of Phytophthora parasitica CHvinca01.</title>
        <authorList>
            <consortium name="The Broad Institute Genomics Platform"/>
            <person name="Russ C."/>
            <person name="Tyler B."/>
            <person name="Panabieres F."/>
            <person name="Shan W."/>
            <person name="Tripathy S."/>
            <person name="Grunwald N."/>
            <person name="Machado M."/>
            <person name="Johnson C.S."/>
            <person name="Arredondo F."/>
            <person name="Hong C."/>
            <person name="Coffey M."/>
            <person name="Young S.K."/>
            <person name="Zeng Q."/>
            <person name="Gargeya S."/>
            <person name="Fitzgerald M."/>
            <person name="Abouelleil A."/>
            <person name="Alvarado L."/>
            <person name="Chapman S.B."/>
            <person name="Gainer-Dewar J."/>
            <person name="Goldberg J."/>
            <person name="Griggs A."/>
            <person name="Gujja S."/>
            <person name="Hansen M."/>
            <person name="Howarth C."/>
            <person name="Imamovic A."/>
            <person name="Ireland A."/>
            <person name="Larimer J."/>
            <person name="McCowan C."/>
            <person name="Murphy C."/>
            <person name="Pearson M."/>
            <person name="Poon T.W."/>
            <person name="Priest M."/>
            <person name="Roberts A."/>
            <person name="Saif S."/>
            <person name="Shea T."/>
            <person name="Sykes S."/>
            <person name="Wortman J."/>
            <person name="Nusbaum C."/>
            <person name="Birren B."/>
        </authorList>
    </citation>
    <scope>NUCLEOTIDE SEQUENCE [LARGE SCALE GENOMIC DNA]</scope>
    <source>
        <strain evidence="1">CHvinca01</strain>
    </source>
</reference>
<accession>W2KL82</accession>
<dbReference type="Proteomes" id="UP000054423">
    <property type="component" value="Unassembled WGS sequence"/>
</dbReference>
<evidence type="ECO:0000313" key="1">
    <source>
        <dbReference type="EMBL" id="ETL85807.1"/>
    </source>
</evidence>
<dbReference type="VEuPathDB" id="FungiDB:PPTG_21413"/>
<name>W2KL82_PHYNI</name>
<gene>
    <name evidence="1" type="ORF">L917_14708</name>
</gene>